<feature type="binding site" evidence="4">
    <location>
        <position position="62"/>
    </location>
    <ligand>
        <name>Zn(2+)</name>
        <dbReference type="ChEBI" id="CHEBI:29105"/>
    </ligand>
</feature>
<dbReference type="PANTHER" id="PTHR43794:SF11">
    <property type="entry name" value="AMIDOHYDROLASE-RELATED DOMAIN-CONTAINING PROTEIN"/>
    <property type="match status" value="1"/>
</dbReference>
<comment type="cofactor">
    <cofactor evidence="4">
        <name>Zn(2+)</name>
        <dbReference type="ChEBI" id="CHEBI:29105"/>
    </cofactor>
    <text evidence="4">Binds 1 zinc ion per subunit.</text>
</comment>
<evidence type="ECO:0000256" key="1">
    <source>
        <dbReference type="ARBA" id="ARBA00022723"/>
    </source>
</evidence>
<comment type="caution">
    <text evidence="6">The sequence shown here is derived from an EMBL/GenBank/DDBJ whole genome shotgun (WGS) entry which is preliminary data.</text>
</comment>
<dbReference type="PANTHER" id="PTHR43794">
    <property type="entry name" value="AMINOHYDROLASE SSNA-RELATED"/>
    <property type="match status" value="1"/>
</dbReference>
<evidence type="ECO:0000256" key="2">
    <source>
        <dbReference type="ARBA" id="ARBA00022801"/>
    </source>
</evidence>
<feature type="domain" description="Amidohydrolase-related" evidence="5">
    <location>
        <begin position="53"/>
        <end position="400"/>
    </location>
</feature>
<feature type="binding site" evidence="4">
    <location>
        <position position="299"/>
    </location>
    <ligand>
        <name>substrate</name>
    </ligand>
</feature>
<comment type="catalytic activity">
    <reaction evidence="4">
        <text>S-adenosyl-L-homocysteine + H2O + H(+) = S-inosyl-L-homocysteine + NH4(+)</text>
        <dbReference type="Rhea" id="RHEA:20716"/>
        <dbReference type="ChEBI" id="CHEBI:15377"/>
        <dbReference type="ChEBI" id="CHEBI:15378"/>
        <dbReference type="ChEBI" id="CHEBI:28938"/>
        <dbReference type="ChEBI" id="CHEBI:57856"/>
        <dbReference type="ChEBI" id="CHEBI:57985"/>
        <dbReference type="EC" id="3.5.4.28"/>
    </reaction>
</comment>
<dbReference type="Pfam" id="PF01979">
    <property type="entry name" value="Amidohydro_1"/>
    <property type="match status" value="1"/>
</dbReference>
<dbReference type="SUPFAM" id="SSF51556">
    <property type="entry name" value="Metallo-dependent hydrolases"/>
    <property type="match status" value="1"/>
</dbReference>
<dbReference type="FunFam" id="3.20.20.140:FF:000014">
    <property type="entry name" value="5-methylthioadenosine/S-adenosylhomocysteine deaminase"/>
    <property type="match status" value="1"/>
</dbReference>
<dbReference type="InterPro" id="IPR050287">
    <property type="entry name" value="MTA/SAH_deaminase"/>
</dbReference>
<evidence type="ECO:0000313" key="6">
    <source>
        <dbReference type="EMBL" id="MFC4359632.1"/>
    </source>
</evidence>
<feature type="binding site" evidence="4">
    <location>
        <position position="91"/>
    </location>
    <ligand>
        <name>substrate</name>
    </ligand>
</feature>
<dbReference type="InterPro" id="IPR032466">
    <property type="entry name" value="Metal_Hydrolase"/>
</dbReference>
<feature type="binding site" evidence="4">
    <location>
        <position position="184"/>
    </location>
    <ligand>
        <name>substrate</name>
    </ligand>
</feature>
<evidence type="ECO:0000256" key="3">
    <source>
        <dbReference type="ARBA" id="ARBA00022833"/>
    </source>
</evidence>
<dbReference type="RefSeq" id="WP_267621564.1">
    <property type="nucleotide sequence ID" value="NZ_JAODIW010000006.1"/>
</dbReference>
<feature type="binding site" evidence="4">
    <location>
        <position position="64"/>
    </location>
    <ligand>
        <name>Zn(2+)</name>
        <dbReference type="ChEBI" id="CHEBI:29105"/>
    </ligand>
</feature>
<dbReference type="Gene3D" id="2.30.40.10">
    <property type="entry name" value="Urease, subunit C, domain 1"/>
    <property type="match status" value="1"/>
</dbReference>
<evidence type="ECO:0000313" key="7">
    <source>
        <dbReference type="Proteomes" id="UP001595921"/>
    </source>
</evidence>
<evidence type="ECO:0000259" key="5">
    <source>
        <dbReference type="Pfam" id="PF01979"/>
    </source>
</evidence>
<dbReference type="InterPro" id="IPR023512">
    <property type="entry name" value="Deaminase_MtaD/DadD"/>
</dbReference>
<dbReference type="AlphaFoldDB" id="A0ABD5PFL9"/>
<gene>
    <name evidence="4" type="primary">mtaD</name>
    <name evidence="6" type="ORF">ACFO0N_16940</name>
</gene>
<dbReference type="EC" id="3.5.4.31" evidence="4"/>
<keyword evidence="2 4" id="KW-0378">Hydrolase</keyword>
<accession>A0ABD5PFL9</accession>
<feature type="binding site" evidence="4">
    <location>
        <position position="211"/>
    </location>
    <ligand>
        <name>Zn(2+)</name>
        <dbReference type="ChEBI" id="CHEBI:29105"/>
    </ligand>
</feature>
<keyword evidence="3 4" id="KW-0862">Zinc</keyword>
<keyword evidence="7" id="KW-1185">Reference proteome</keyword>
<dbReference type="EMBL" id="JBHSDS010000008">
    <property type="protein sequence ID" value="MFC4359632.1"/>
    <property type="molecule type" value="Genomic_DNA"/>
</dbReference>
<comment type="function">
    <text evidence="4">Catalyzes the deamination of 5-methylthioadenosine and S-adenosyl-L-homocysteine into 5-methylthioinosine and S-inosyl-L-homocysteine, respectively. Is also able to deaminate adenosine.</text>
</comment>
<dbReference type="GO" id="GO:0090614">
    <property type="term" value="F:5'-methylthioadenosine deaminase activity"/>
    <property type="evidence" value="ECO:0007669"/>
    <property type="project" value="UniProtKB-UniRule"/>
</dbReference>
<keyword evidence="1 4" id="KW-0479">Metal-binding</keyword>
<comment type="caution">
    <text evidence="4">Lacks conserved residue(s) required for the propagation of feature annotation.</text>
</comment>
<dbReference type="Proteomes" id="UP001595921">
    <property type="component" value="Unassembled WGS sequence"/>
</dbReference>
<dbReference type="Gene3D" id="3.20.20.140">
    <property type="entry name" value="Metal-dependent hydrolases"/>
    <property type="match status" value="1"/>
</dbReference>
<dbReference type="CDD" id="cd01298">
    <property type="entry name" value="ATZ_TRZ_like"/>
    <property type="match status" value="1"/>
</dbReference>
<dbReference type="SUPFAM" id="SSF51338">
    <property type="entry name" value="Composite domain of metallo-dependent hydrolases"/>
    <property type="match status" value="2"/>
</dbReference>
<organism evidence="6 7">
    <name type="scientific">Halobium salinum</name>
    <dbReference type="NCBI Taxonomy" id="1364940"/>
    <lineage>
        <taxon>Archaea</taxon>
        <taxon>Methanobacteriati</taxon>
        <taxon>Methanobacteriota</taxon>
        <taxon>Stenosarchaea group</taxon>
        <taxon>Halobacteria</taxon>
        <taxon>Halobacteriales</taxon>
        <taxon>Haloferacaceae</taxon>
        <taxon>Halobium</taxon>
    </lineage>
</organism>
<name>A0ABD5PFL9_9EURY</name>
<evidence type="ECO:0000256" key="4">
    <source>
        <dbReference type="HAMAP-Rule" id="MF_01281"/>
    </source>
</evidence>
<proteinExistence type="inferred from homology"/>
<sequence>MSTLAITGGRVLLPDLRVVEADVLVDADAGEVLDVDESREVAGDDDLDASGGLVMPGLVNAHTHVAMTLLRGYADDKPLDAWLQEDIWPAEAEFGPRDVRAGADLGILEMVKTGTTAFADMYFHVPEVVDAVRESGVRARVGHGAVTVGKDDEGARADVEESLDVAREFQGAADGRVSTALMPHSLTTVDEALLREAVETAREEGIPVHFHANETLDEVDPIVSERDERPLAYADDVGMLGETDFCAHGVHVDDAEIELLAERDTAVVHCPASNMKLASGMAPVQAMLDAGVTVALGTDGAASNNDLDAFDELRDAAMLGKLAADDASAVPAEAAVRMATEGGADALGIPAGRVEAGALADLVVVDFDEPHLTPAHDPVSHLAYAVTGSDVRHTVCDGRVLMRDRQVLTMDESKVLARARDRARAVADRAGGE</sequence>
<dbReference type="GO" id="GO:0046872">
    <property type="term" value="F:metal ion binding"/>
    <property type="evidence" value="ECO:0007669"/>
    <property type="project" value="UniProtKB-KW"/>
</dbReference>
<dbReference type="InterPro" id="IPR006680">
    <property type="entry name" value="Amidohydro-rel"/>
</dbReference>
<comment type="similarity">
    <text evidence="4">Belongs to the metallo-dependent hydrolases superfamily. MTA/SAH deaminase family.</text>
</comment>
<dbReference type="EC" id="3.5.4.28" evidence="4"/>
<dbReference type="InterPro" id="IPR011059">
    <property type="entry name" value="Metal-dep_hydrolase_composite"/>
</dbReference>
<reference evidence="6 7" key="1">
    <citation type="journal article" date="2019" name="Int. J. Syst. Evol. Microbiol.">
        <title>The Global Catalogue of Microorganisms (GCM) 10K type strain sequencing project: providing services to taxonomists for standard genome sequencing and annotation.</title>
        <authorList>
            <consortium name="The Broad Institute Genomics Platform"/>
            <consortium name="The Broad Institute Genome Sequencing Center for Infectious Disease"/>
            <person name="Wu L."/>
            <person name="Ma J."/>
        </authorList>
    </citation>
    <scope>NUCLEOTIDE SEQUENCE [LARGE SCALE GENOMIC DNA]</scope>
    <source>
        <strain evidence="6 7">CGMCC 1.12553</strain>
    </source>
</reference>
<dbReference type="GO" id="GO:0050270">
    <property type="term" value="F:S-adenosylhomocysteine deaminase activity"/>
    <property type="evidence" value="ECO:0007669"/>
    <property type="project" value="UniProtKB-UniRule"/>
</dbReference>
<comment type="catalytic activity">
    <reaction evidence="4">
        <text>S-methyl-5'-thioadenosine + H2O + H(+) = S-methyl-5'-thioinosine + NH4(+)</text>
        <dbReference type="Rhea" id="RHEA:25025"/>
        <dbReference type="ChEBI" id="CHEBI:15377"/>
        <dbReference type="ChEBI" id="CHEBI:15378"/>
        <dbReference type="ChEBI" id="CHEBI:17509"/>
        <dbReference type="ChEBI" id="CHEBI:28938"/>
        <dbReference type="ChEBI" id="CHEBI:48595"/>
        <dbReference type="EC" id="3.5.4.31"/>
    </reaction>
</comment>
<feature type="binding site" evidence="4">
    <location>
        <position position="299"/>
    </location>
    <ligand>
        <name>Zn(2+)</name>
        <dbReference type="ChEBI" id="CHEBI:29105"/>
    </ligand>
</feature>
<feature type="binding site" evidence="4">
    <location>
        <position position="214"/>
    </location>
    <ligand>
        <name>substrate</name>
    </ligand>
</feature>
<protein>
    <recommendedName>
        <fullName evidence="4">5-methylthioadenosine/S-adenosylhomocysteine deaminase</fullName>
        <shortName evidence="4">MTA/SAH deaminase</shortName>
        <ecNumber evidence="4">3.5.4.28</ecNumber>
        <ecNumber evidence="4">3.5.4.31</ecNumber>
    </recommendedName>
</protein>
<dbReference type="HAMAP" id="MF_01281">
    <property type="entry name" value="MTA_SAH_deamin"/>
    <property type="match status" value="1"/>
</dbReference>